<dbReference type="GO" id="GO:0032259">
    <property type="term" value="P:methylation"/>
    <property type="evidence" value="ECO:0007669"/>
    <property type="project" value="UniProtKB-KW"/>
</dbReference>
<feature type="domain" description="O-methyltransferase C-terminal" evidence="5">
    <location>
        <begin position="220"/>
        <end position="359"/>
    </location>
</feature>
<dbReference type="InterPro" id="IPR029063">
    <property type="entry name" value="SAM-dependent_MTases_sf"/>
</dbReference>
<evidence type="ECO:0000313" key="7">
    <source>
        <dbReference type="EMBL" id="RAO71289.1"/>
    </source>
</evidence>
<dbReference type="PIRSF" id="PIRSF005739">
    <property type="entry name" value="O-mtase"/>
    <property type="match status" value="1"/>
</dbReference>
<sequence>MADLLAEVKKRLTSDDEISRKLFQRELHETIASAETPKETAIRLSLYPLQTAAARIGHDLKIFQTLDTQGPLTVKELQALTGAHPLTLYRLLRYMASVGLIRQTAADRFEANSKCHHLATPEAITIVTHFFENCVPLFQEMPAFLRKNKYQDVTDGKATIFQSAYNTDLDTYTYFSQHPENLQALIKYMGLEQGVRGRWLEAYPFEKHTQGWNPNPEEALFVDIGGNVGHYCALFKKTFPEIPGRIVLEDLPGTLAHSLPTPGVEKLGHDFFQPQPIKGAKFYHLGWILHNWSDEKAKTILHQIKLAMTPQSVLLINDMILPETQVPAYATALDLVMLGACGSLERTGQQWKDLLVEVGLVIKDANVYDHELFHGIISATVA</sequence>
<dbReference type="GeneID" id="63796517"/>
<dbReference type="Pfam" id="PF08100">
    <property type="entry name" value="Dimerisation"/>
    <property type="match status" value="1"/>
</dbReference>
<dbReference type="PROSITE" id="PS51683">
    <property type="entry name" value="SAM_OMT_II"/>
    <property type="match status" value="1"/>
</dbReference>
<keyword evidence="2" id="KW-0808">Transferase</keyword>
<dbReference type="PANTHER" id="PTHR43712">
    <property type="entry name" value="PUTATIVE (AFU_ORTHOLOGUE AFUA_4G14580)-RELATED"/>
    <property type="match status" value="1"/>
</dbReference>
<dbReference type="OrthoDB" id="4214624at2759"/>
<dbReference type="Pfam" id="PF00891">
    <property type="entry name" value="Methyltransf_2"/>
    <property type="match status" value="1"/>
</dbReference>
<dbReference type="InterPro" id="IPR036390">
    <property type="entry name" value="WH_DNA-bd_sf"/>
</dbReference>
<proteinExistence type="predicted"/>
<gene>
    <name evidence="7" type="ORF">BHQ10_007301</name>
</gene>
<dbReference type="InterPro" id="IPR001077">
    <property type="entry name" value="COMT_C"/>
</dbReference>
<evidence type="ECO:0000256" key="3">
    <source>
        <dbReference type="ARBA" id="ARBA00022691"/>
    </source>
</evidence>
<organism evidence="7 8">
    <name type="scientific">Talaromyces amestolkiae</name>
    <dbReference type="NCBI Taxonomy" id="1196081"/>
    <lineage>
        <taxon>Eukaryota</taxon>
        <taxon>Fungi</taxon>
        <taxon>Dikarya</taxon>
        <taxon>Ascomycota</taxon>
        <taxon>Pezizomycotina</taxon>
        <taxon>Eurotiomycetes</taxon>
        <taxon>Eurotiomycetidae</taxon>
        <taxon>Eurotiales</taxon>
        <taxon>Trichocomaceae</taxon>
        <taxon>Talaromyces</taxon>
        <taxon>Talaromyces sect. Talaromyces</taxon>
    </lineage>
</organism>
<dbReference type="InterPro" id="IPR016461">
    <property type="entry name" value="COMT-like"/>
</dbReference>
<evidence type="ECO:0000313" key="8">
    <source>
        <dbReference type="Proteomes" id="UP000249363"/>
    </source>
</evidence>
<evidence type="ECO:0000259" key="6">
    <source>
        <dbReference type="Pfam" id="PF08100"/>
    </source>
</evidence>
<keyword evidence="8" id="KW-1185">Reference proteome</keyword>
<dbReference type="InterPro" id="IPR012967">
    <property type="entry name" value="COMT_dimerisation"/>
</dbReference>
<reference evidence="7 8" key="1">
    <citation type="journal article" date="2017" name="Biotechnol. Biofuels">
        <title>Differential beta-glucosidase expression as a function of carbon source availability in Talaromyces amestolkiae: a genomic and proteomic approach.</title>
        <authorList>
            <person name="de Eugenio L.I."/>
            <person name="Mendez-Liter J.A."/>
            <person name="Nieto-Dominguez M."/>
            <person name="Alonso L."/>
            <person name="Gil-Munoz J."/>
            <person name="Barriuso J."/>
            <person name="Prieto A."/>
            <person name="Martinez M.J."/>
        </authorList>
    </citation>
    <scope>NUCLEOTIDE SEQUENCE [LARGE SCALE GENOMIC DNA]</scope>
    <source>
        <strain evidence="7 8">CIB</strain>
    </source>
</reference>
<name>A0A364L672_TALAM</name>
<dbReference type="EMBL" id="MIKG01000015">
    <property type="protein sequence ID" value="RAO71289.1"/>
    <property type="molecule type" value="Genomic_DNA"/>
</dbReference>
<evidence type="ECO:0000256" key="2">
    <source>
        <dbReference type="ARBA" id="ARBA00022679"/>
    </source>
</evidence>
<dbReference type="AlphaFoldDB" id="A0A364L672"/>
<comment type="caution">
    <text evidence="7">The sequence shown here is derived from an EMBL/GenBank/DDBJ whole genome shotgun (WGS) entry which is preliminary data.</text>
</comment>
<feature type="domain" description="O-methyltransferase dimerisation" evidence="6">
    <location>
        <begin position="59"/>
        <end position="111"/>
    </location>
</feature>
<dbReference type="Gene3D" id="1.10.10.10">
    <property type="entry name" value="Winged helix-like DNA-binding domain superfamily/Winged helix DNA-binding domain"/>
    <property type="match status" value="1"/>
</dbReference>
<evidence type="ECO:0000256" key="4">
    <source>
        <dbReference type="PIRSR" id="PIRSR005739-1"/>
    </source>
</evidence>
<accession>A0A364L672</accession>
<evidence type="ECO:0000256" key="1">
    <source>
        <dbReference type="ARBA" id="ARBA00022603"/>
    </source>
</evidence>
<feature type="active site" description="Proton acceptor" evidence="4">
    <location>
        <position position="290"/>
    </location>
</feature>
<dbReference type="Gene3D" id="3.40.50.150">
    <property type="entry name" value="Vaccinia Virus protein VP39"/>
    <property type="match status" value="1"/>
</dbReference>
<protein>
    <submittedName>
        <fullName evidence="7">Uncharacterized protein</fullName>
    </submittedName>
</protein>
<dbReference type="SUPFAM" id="SSF46785">
    <property type="entry name" value="Winged helix' DNA-binding domain"/>
    <property type="match status" value="1"/>
</dbReference>
<dbReference type="GO" id="GO:0008171">
    <property type="term" value="F:O-methyltransferase activity"/>
    <property type="evidence" value="ECO:0007669"/>
    <property type="project" value="InterPro"/>
</dbReference>
<evidence type="ECO:0000259" key="5">
    <source>
        <dbReference type="Pfam" id="PF00891"/>
    </source>
</evidence>
<dbReference type="SUPFAM" id="SSF53335">
    <property type="entry name" value="S-adenosyl-L-methionine-dependent methyltransferases"/>
    <property type="match status" value="1"/>
</dbReference>
<keyword evidence="1" id="KW-0489">Methyltransferase</keyword>
<dbReference type="PANTHER" id="PTHR43712:SF4">
    <property type="entry name" value="O-METHYLTRANSFERASE DOMAIN-CONTAINING PROTEIN"/>
    <property type="match status" value="1"/>
</dbReference>
<dbReference type="RefSeq" id="XP_040735805.1">
    <property type="nucleotide sequence ID" value="XM_040879983.1"/>
</dbReference>
<dbReference type="InterPro" id="IPR036388">
    <property type="entry name" value="WH-like_DNA-bd_sf"/>
</dbReference>
<dbReference type="Proteomes" id="UP000249363">
    <property type="component" value="Unassembled WGS sequence"/>
</dbReference>
<keyword evidence="3" id="KW-0949">S-adenosyl-L-methionine</keyword>